<keyword evidence="3 4" id="KW-0067">ATP-binding</keyword>
<dbReference type="GO" id="GO:0046872">
    <property type="term" value="F:metal ion binding"/>
    <property type="evidence" value="ECO:0007669"/>
    <property type="project" value="InterPro"/>
</dbReference>
<name>A0A160T5B4_9CHLR</name>
<dbReference type="PROSITE" id="PS50975">
    <property type="entry name" value="ATP_GRASP"/>
    <property type="match status" value="1"/>
</dbReference>
<sequence>MNDRPITILCLAGYVKGTRFLTAAKDLGATVLLLTKEKLAAEEWPRESIDELLLMPDIHKRPDIIHAVSYLARGRQIDAIVPLDDYEVETAAMLREHLRLPGLGETAARYFRDKLAMRTQARAAGIPVPAFSPTFSYERLAEFMERTPPPWVLKPRSEAGAMGIKKLHTPGEVWDWLGRLGDEQSFFHLEQFIPGDIYHVDSLVYDGQVLYAQPHKYARPPMTVAHDGGVFVSRTLPDGEEARAILELNERLLTAFGLERGATHAEFIRGRDGQFYFLEVAARVGGANIEDLVAAAGGLNLWEEWARMEIAHAQGQPYTVAPTRHAYAGILVCLARQEWPNTWGYDDPEVVYRVDKKHHAGLVVASADAGRVEWLLDSYARRFADDFLAVLPALDKPE</sequence>
<evidence type="ECO:0000256" key="2">
    <source>
        <dbReference type="ARBA" id="ARBA00022741"/>
    </source>
</evidence>
<gene>
    <name evidence="6" type="ORF">CFX0092_B0027</name>
</gene>
<dbReference type="InterPro" id="IPR041472">
    <property type="entry name" value="BL00235/CARNS1_N"/>
</dbReference>
<keyword evidence="7" id="KW-1185">Reference proteome</keyword>
<dbReference type="AlphaFoldDB" id="A0A160T5B4"/>
<dbReference type="KEGG" id="pbf:CFX0092_B0027"/>
<dbReference type="PANTHER" id="PTHR43585">
    <property type="entry name" value="FUMIPYRROLE BIOSYNTHESIS PROTEIN C"/>
    <property type="match status" value="1"/>
</dbReference>
<evidence type="ECO:0000259" key="5">
    <source>
        <dbReference type="PROSITE" id="PS50975"/>
    </source>
</evidence>
<dbReference type="Gene3D" id="3.40.50.20">
    <property type="match status" value="1"/>
</dbReference>
<organism evidence="6 7">
    <name type="scientific">Candidatus Promineifilum breve</name>
    <dbReference type="NCBI Taxonomy" id="1806508"/>
    <lineage>
        <taxon>Bacteria</taxon>
        <taxon>Bacillati</taxon>
        <taxon>Chloroflexota</taxon>
        <taxon>Ardenticatenia</taxon>
        <taxon>Candidatus Promineifilales</taxon>
        <taxon>Candidatus Promineifilaceae</taxon>
        <taxon>Candidatus Promineifilum</taxon>
    </lineage>
</organism>
<proteinExistence type="predicted"/>
<dbReference type="PANTHER" id="PTHR43585:SF2">
    <property type="entry name" value="ATP-GRASP ENZYME FSQD"/>
    <property type="match status" value="1"/>
</dbReference>
<evidence type="ECO:0000313" key="6">
    <source>
        <dbReference type="EMBL" id="CUS05561.1"/>
    </source>
</evidence>
<dbReference type="InterPro" id="IPR011761">
    <property type="entry name" value="ATP-grasp"/>
</dbReference>
<dbReference type="SUPFAM" id="SSF56059">
    <property type="entry name" value="Glutathione synthetase ATP-binding domain-like"/>
    <property type="match status" value="1"/>
</dbReference>
<accession>A0A160T5B4</accession>
<dbReference type="RefSeq" id="WP_095044960.1">
    <property type="nucleotide sequence ID" value="NZ_LN890656.1"/>
</dbReference>
<dbReference type="Proteomes" id="UP000215027">
    <property type="component" value="Chromosome II"/>
</dbReference>
<dbReference type="Gene3D" id="3.30.470.20">
    <property type="entry name" value="ATP-grasp fold, B domain"/>
    <property type="match status" value="1"/>
</dbReference>
<dbReference type="InterPro" id="IPR052032">
    <property type="entry name" value="ATP-dep_AA_Ligase"/>
</dbReference>
<dbReference type="EMBL" id="LN890656">
    <property type="protein sequence ID" value="CUS05561.1"/>
    <property type="molecule type" value="Genomic_DNA"/>
</dbReference>
<dbReference type="Gene3D" id="3.30.1490.20">
    <property type="entry name" value="ATP-grasp fold, A domain"/>
    <property type="match status" value="1"/>
</dbReference>
<feature type="domain" description="ATP-grasp" evidence="5">
    <location>
        <begin position="118"/>
        <end position="310"/>
    </location>
</feature>
<evidence type="ECO:0000256" key="3">
    <source>
        <dbReference type="ARBA" id="ARBA00022840"/>
    </source>
</evidence>
<dbReference type="GO" id="GO:0016874">
    <property type="term" value="F:ligase activity"/>
    <property type="evidence" value="ECO:0007669"/>
    <property type="project" value="UniProtKB-KW"/>
</dbReference>
<evidence type="ECO:0000256" key="4">
    <source>
        <dbReference type="PROSITE-ProRule" id="PRU00409"/>
    </source>
</evidence>
<reference evidence="6" key="1">
    <citation type="submission" date="2016-01" db="EMBL/GenBank/DDBJ databases">
        <authorList>
            <person name="Mcilroy J.S."/>
            <person name="Karst M S."/>
            <person name="Albertsen M."/>
        </authorList>
    </citation>
    <scope>NUCLEOTIDE SEQUENCE</scope>
    <source>
        <strain evidence="6">Cfx-K</strain>
    </source>
</reference>
<keyword evidence="1" id="KW-0436">Ligase</keyword>
<keyword evidence="2 4" id="KW-0547">Nucleotide-binding</keyword>
<evidence type="ECO:0000313" key="7">
    <source>
        <dbReference type="Proteomes" id="UP000215027"/>
    </source>
</evidence>
<dbReference type="Pfam" id="PF18130">
    <property type="entry name" value="ATPgrasp_N"/>
    <property type="match status" value="1"/>
</dbReference>
<dbReference type="InterPro" id="IPR013815">
    <property type="entry name" value="ATP_grasp_subdomain_1"/>
</dbReference>
<dbReference type="GO" id="GO:0005524">
    <property type="term" value="F:ATP binding"/>
    <property type="evidence" value="ECO:0007669"/>
    <property type="project" value="UniProtKB-UniRule"/>
</dbReference>
<evidence type="ECO:0000256" key="1">
    <source>
        <dbReference type="ARBA" id="ARBA00022598"/>
    </source>
</evidence>
<dbReference type="OrthoDB" id="150319at2"/>
<protein>
    <recommendedName>
        <fullName evidence="5">ATP-grasp domain-containing protein</fullName>
    </recommendedName>
</protein>